<comment type="caution">
    <text evidence="2">The sequence shown here is derived from an EMBL/GenBank/DDBJ whole genome shotgun (WGS) entry which is preliminary data.</text>
</comment>
<dbReference type="Proteomes" id="UP000004508">
    <property type="component" value="Unassembled WGS sequence"/>
</dbReference>
<dbReference type="EMBL" id="ADVG01000001">
    <property type="protein sequence ID" value="EFH89426.1"/>
    <property type="molecule type" value="Genomic_DNA"/>
</dbReference>
<accession>D6TJ19</accession>
<organism evidence="2 3">
    <name type="scientific">Ktedonobacter racemifer DSM 44963</name>
    <dbReference type="NCBI Taxonomy" id="485913"/>
    <lineage>
        <taxon>Bacteria</taxon>
        <taxon>Bacillati</taxon>
        <taxon>Chloroflexota</taxon>
        <taxon>Ktedonobacteria</taxon>
        <taxon>Ktedonobacterales</taxon>
        <taxon>Ktedonobacteraceae</taxon>
        <taxon>Ktedonobacter</taxon>
    </lineage>
</organism>
<dbReference type="InterPro" id="IPR041657">
    <property type="entry name" value="HTH_17"/>
</dbReference>
<dbReference type="InterPro" id="IPR000182">
    <property type="entry name" value="GNAT_dom"/>
</dbReference>
<proteinExistence type="predicted"/>
<keyword evidence="3" id="KW-1185">Reference proteome</keyword>
<dbReference type="Pfam" id="PF12728">
    <property type="entry name" value="HTH_17"/>
    <property type="match status" value="1"/>
</dbReference>
<dbReference type="Gene3D" id="3.40.630.30">
    <property type="match status" value="1"/>
</dbReference>
<dbReference type="InParanoid" id="D6TJ19"/>
<name>D6TJ19_KTERA</name>
<dbReference type="SUPFAM" id="SSF55729">
    <property type="entry name" value="Acyl-CoA N-acyltransferases (Nat)"/>
    <property type="match status" value="1"/>
</dbReference>
<dbReference type="GO" id="GO:0016747">
    <property type="term" value="F:acyltransferase activity, transferring groups other than amino-acyl groups"/>
    <property type="evidence" value="ECO:0007669"/>
    <property type="project" value="InterPro"/>
</dbReference>
<evidence type="ECO:0000313" key="3">
    <source>
        <dbReference type="Proteomes" id="UP000004508"/>
    </source>
</evidence>
<feature type="domain" description="N-acetyltransferase" evidence="1">
    <location>
        <begin position="69"/>
        <end position="245"/>
    </location>
</feature>
<evidence type="ECO:0000259" key="1">
    <source>
        <dbReference type="PROSITE" id="PS51186"/>
    </source>
</evidence>
<dbReference type="InterPro" id="IPR016181">
    <property type="entry name" value="Acyl_CoA_acyltransferase"/>
</dbReference>
<reference evidence="2 3" key="1">
    <citation type="journal article" date="2011" name="Stand. Genomic Sci.">
        <title>Non-contiguous finished genome sequence and contextual data of the filamentous soil bacterium Ktedonobacter racemifer type strain (SOSP1-21).</title>
        <authorList>
            <person name="Chang Y.J."/>
            <person name="Land M."/>
            <person name="Hauser L."/>
            <person name="Chertkov O."/>
            <person name="Del Rio T.G."/>
            <person name="Nolan M."/>
            <person name="Copeland A."/>
            <person name="Tice H."/>
            <person name="Cheng J.F."/>
            <person name="Lucas S."/>
            <person name="Han C."/>
            <person name="Goodwin L."/>
            <person name="Pitluck S."/>
            <person name="Ivanova N."/>
            <person name="Ovchinikova G."/>
            <person name="Pati A."/>
            <person name="Chen A."/>
            <person name="Palaniappan K."/>
            <person name="Mavromatis K."/>
            <person name="Liolios K."/>
            <person name="Brettin T."/>
            <person name="Fiebig A."/>
            <person name="Rohde M."/>
            <person name="Abt B."/>
            <person name="Goker M."/>
            <person name="Detter J.C."/>
            <person name="Woyke T."/>
            <person name="Bristow J."/>
            <person name="Eisen J.A."/>
            <person name="Markowitz V."/>
            <person name="Hugenholtz P."/>
            <person name="Kyrpides N.C."/>
            <person name="Klenk H.P."/>
            <person name="Lapidus A."/>
        </authorList>
    </citation>
    <scope>NUCLEOTIDE SEQUENCE [LARGE SCALE GENOMIC DNA]</scope>
    <source>
        <strain evidence="3">DSM 44963</strain>
    </source>
</reference>
<evidence type="ECO:0000313" key="2">
    <source>
        <dbReference type="EMBL" id="EFH89426.1"/>
    </source>
</evidence>
<protein>
    <recommendedName>
        <fullName evidence="1">N-acetyltransferase domain-containing protein</fullName>
    </recommendedName>
</protein>
<dbReference type="RefSeq" id="WP_007906028.1">
    <property type="nucleotide sequence ID" value="NZ_ADVG01000001.1"/>
</dbReference>
<gene>
    <name evidence="2" type="ORF">Krac_10981</name>
</gene>
<dbReference type="AlphaFoldDB" id="D6TJ19"/>
<sequence>MSDQYYTLGEVQKLLKKSRSTVLREAKSGLIPSELEEGKTKGRLYPKDAIDALVEIQKKKDKAKQIPRLIFSPSTPNDLWSEVTIGRNLYGEDDIVPYKRLLEWREVNDEIFMSLKDSGKVVGYSSLMPLEESVLIALIEDKIREKDIPLEAIKQWTDPQLSVYVSSITVKPSGNLARDKEKGGLLIRHTVKWALSLNRQADIKNWYGIGATNDGQHLFESLGFTEIRSLYNGERKGYYLEDVKTPVKLFSLLLKGNKSANPEKQNA</sequence>
<dbReference type="OrthoDB" id="152772at2"/>
<dbReference type="PROSITE" id="PS51186">
    <property type="entry name" value="GNAT"/>
    <property type="match status" value="1"/>
</dbReference>